<keyword evidence="2" id="KW-0165">Cleavage on pair of basic residues</keyword>
<keyword evidence="6" id="KW-1185">Reference proteome</keyword>
<dbReference type="GO" id="GO:0005576">
    <property type="term" value="C:extracellular region"/>
    <property type="evidence" value="ECO:0007669"/>
    <property type="project" value="InterPro"/>
</dbReference>
<feature type="domain" description="Insulin-like" evidence="4">
    <location>
        <begin position="61"/>
        <end position="90"/>
    </location>
</feature>
<dbReference type="InterPro" id="IPR016179">
    <property type="entry name" value="Insulin-like"/>
</dbReference>
<evidence type="ECO:0000313" key="5">
    <source>
        <dbReference type="EMBL" id="GIX99707.1"/>
    </source>
</evidence>
<dbReference type="SUPFAM" id="SSF56994">
    <property type="entry name" value="Insulin-like"/>
    <property type="match status" value="1"/>
</dbReference>
<comment type="similarity">
    <text evidence="1">Belongs to the insulin family.</text>
</comment>
<dbReference type="Gene3D" id="1.10.100.10">
    <property type="entry name" value="Insulin-like"/>
    <property type="match status" value="1"/>
</dbReference>
<evidence type="ECO:0000256" key="3">
    <source>
        <dbReference type="ARBA" id="ARBA00022729"/>
    </source>
</evidence>
<evidence type="ECO:0000313" key="6">
    <source>
        <dbReference type="Proteomes" id="UP001054837"/>
    </source>
</evidence>
<gene>
    <name evidence="5" type="ORF">CDAR_616251</name>
</gene>
<evidence type="ECO:0000256" key="2">
    <source>
        <dbReference type="ARBA" id="ARBA00022685"/>
    </source>
</evidence>
<dbReference type="CDD" id="cd04366">
    <property type="entry name" value="IlGF_insulin_bombyxin_like"/>
    <property type="match status" value="1"/>
</dbReference>
<keyword evidence="3" id="KW-0732">Signal</keyword>
<dbReference type="InterPro" id="IPR036438">
    <property type="entry name" value="Insulin-like_sf"/>
</dbReference>
<comment type="caution">
    <text evidence="5">The sequence shown here is derived from an EMBL/GenBank/DDBJ whole genome shotgun (WGS) entry which is preliminary data.</text>
</comment>
<dbReference type="PROSITE" id="PS00262">
    <property type="entry name" value="INSULIN"/>
    <property type="match status" value="1"/>
</dbReference>
<organism evidence="5 6">
    <name type="scientific">Caerostris darwini</name>
    <dbReference type="NCBI Taxonomy" id="1538125"/>
    <lineage>
        <taxon>Eukaryota</taxon>
        <taxon>Metazoa</taxon>
        <taxon>Ecdysozoa</taxon>
        <taxon>Arthropoda</taxon>
        <taxon>Chelicerata</taxon>
        <taxon>Arachnida</taxon>
        <taxon>Araneae</taxon>
        <taxon>Araneomorphae</taxon>
        <taxon>Entelegynae</taxon>
        <taxon>Araneoidea</taxon>
        <taxon>Araneidae</taxon>
        <taxon>Caerostris</taxon>
    </lineage>
</organism>
<reference evidence="5 6" key="1">
    <citation type="submission" date="2021-06" db="EMBL/GenBank/DDBJ databases">
        <title>Caerostris darwini draft genome.</title>
        <authorList>
            <person name="Kono N."/>
            <person name="Arakawa K."/>
        </authorList>
    </citation>
    <scope>NUCLEOTIDE SEQUENCE [LARGE SCALE GENOMIC DNA]</scope>
</reference>
<dbReference type="EMBL" id="BPLQ01003326">
    <property type="protein sequence ID" value="GIX99707.1"/>
    <property type="molecule type" value="Genomic_DNA"/>
</dbReference>
<sequence>MEHIVFTMKEKKNALCVLQRNHQVHTCLSVSDPFQNWIAVALSSQDRNEAGFQSVPDQLATPQLYKRFQAGVVDECCRKACSPSTLLSYCRRVE</sequence>
<protein>
    <recommendedName>
        <fullName evidence="4">Insulin-like domain-containing protein</fullName>
    </recommendedName>
</protein>
<proteinExistence type="inferred from homology"/>
<dbReference type="GO" id="GO:0005179">
    <property type="term" value="F:hormone activity"/>
    <property type="evidence" value="ECO:0007669"/>
    <property type="project" value="InterPro"/>
</dbReference>
<dbReference type="InterPro" id="IPR022353">
    <property type="entry name" value="Insulin_CS"/>
</dbReference>
<dbReference type="Pfam" id="PF00049">
    <property type="entry name" value="Insulin"/>
    <property type="match status" value="1"/>
</dbReference>
<dbReference type="Proteomes" id="UP001054837">
    <property type="component" value="Unassembled WGS sequence"/>
</dbReference>
<name>A0AAV4PQ01_9ARAC</name>
<evidence type="ECO:0000259" key="4">
    <source>
        <dbReference type="Pfam" id="PF00049"/>
    </source>
</evidence>
<accession>A0AAV4PQ01</accession>
<evidence type="ECO:0000256" key="1">
    <source>
        <dbReference type="ARBA" id="ARBA00009034"/>
    </source>
</evidence>
<dbReference type="AlphaFoldDB" id="A0AAV4PQ01"/>